<reference evidence="2" key="1">
    <citation type="journal article" date="2015" name="Genome">
        <title>Whole Genome Sequence of the Non-Microcystin-Producing Microcystis aeruginosa Strain NIES-44.</title>
        <authorList>
            <person name="Okano K."/>
            <person name="Miyata N."/>
            <person name="Ozaki Y."/>
        </authorList>
    </citation>
    <scope>NUCLEOTIDE SEQUENCE [LARGE SCALE GENOMIC DNA]</scope>
    <source>
        <strain evidence="2">NIES-44</strain>
    </source>
</reference>
<evidence type="ECO:0000313" key="2">
    <source>
        <dbReference type="Proteomes" id="UP000030321"/>
    </source>
</evidence>
<organism evidence="1 2">
    <name type="scientific">Microcystis aeruginosa NIES-44</name>
    <dbReference type="NCBI Taxonomy" id="449439"/>
    <lineage>
        <taxon>Bacteria</taxon>
        <taxon>Bacillati</taxon>
        <taxon>Cyanobacteriota</taxon>
        <taxon>Cyanophyceae</taxon>
        <taxon>Oscillatoriophycideae</taxon>
        <taxon>Chroococcales</taxon>
        <taxon>Microcystaceae</taxon>
        <taxon>Microcystis</taxon>
    </lineage>
</organism>
<sequence>MSEDFLFAWKERIADYQRQVREGKTAIEQPTLFDLPQTTWHTADEIDPFSLPHHPSDFYRRPDIEPPDDSNQGCLYFDHVSKIVLYVGETKLSARRRWLGSHDCKDYVLNYIELHRRYDLDVAVNASFWYHVPPTKKILQQWERELIFKWRPPFNKEMWEFYGQPFGKL</sequence>
<gene>
    <name evidence="1" type="ORF">N44_02283</name>
</gene>
<accession>A0A0A1VPB6</accession>
<protein>
    <recommendedName>
        <fullName evidence="3">GIY-YIG domain-containing protein</fullName>
    </recommendedName>
</protein>
<dbReference type="EMBL" id="BBPA01000005">
    <property type="protein sequence ID" value="GAL91570.1"/>
    <property type="molecule type" value="Genomic_DNA"/>
</dbReference>
<proteinExistence type="predicted"/>
<evidence type="ECO:0000313" key="1">
    <source>
        <dbReference type="EMBL" id="GAL91570.1"/>
    </source>
</evidence>
<dbReference type="AlphaFoldDB" id="A0A0A1VPB6"/>
<name>A0A0A1VPB6_MICAE</name>
<evidence type="ECO:0008006" key="3">
    <source>
        <dbReference type="Google" id="ProtNLM"/>
    </source>
</evidence>
<dbReference type="Proteomes" id="UP000030321">
    <property type="component" value="Unassembled WGS sequence"/>
</dbReference>
<comment type="caution">
    <text evidence="1">The sequence shown here is derived from an EMBL/GenBank/DDBJ whole genome shotgun (WGS) entry which is preliminary data.</text>
</comment>